<dbReference type="EMBL" id="FORP01000038">
    <property type="protein sequence ID" value="SFK85675.1"/>
    <property type="molecule type" value="Genomic_DNA"/>
</dbReference>
<dbReference type="RefSeq" id="WP_091516504.1">
    <property type="nucleotide sequence ID" value="NZ_CBDQZW010000046.1"/>
</dbReference>
<reference evidence="5 6" key="1">
    <citation type="submission" date="2016-10" db="EMBL/GenBank/DDBJ databases">
        <authorList>
            <person name="de Groot N.N."/>
        </authorList>
    </citation>
    <scope>NUCLEOTIDE SEQUENCE [LARGE SCALE GENOMIC DNA]</scope>
    <source>
        <strain evidence="5 6">DSM 44468</strain>
    </source>
</reference>
<organism evidence="5 6">
    <name type="scientific">Amycolatopsis sacchari</name>
    <dbReference type="NCBI Taxonomy" id="115433"/>
    <lineage>
        <taxon>Bacteria</taxon>
        <taxon>Bacillati</taxon>
        <taxon>Actinomycetota</taxon>
        <taxon>Actinomycetes</taxon>
        <taxon>Pseudonocardiales</taxon>
        <taxon>Pseudonocardiaceae</taxon>
        <taxon>Amycolatopsis</taxon>
    </lineage>
</organism>
<evidence type="ECO:0000256" key="4">
    <source>
        <dbReference type="ARBA" id="ARBA00023186"/>
    </source>
</evidence>
<dbReference type="OrthoDB" id="3636570at2"/>
<dbReference type="AlphaFoldDB" id="A0A1I4CXQ1"/>
<evidence type="ECO:0000313" key="5">
    <source>
        <dbReference type="EMBL" id="SFK85675.1"/>
    </source>
</evidence>
<comment type="similarity">
    <text evidence="2">Belongs to the EspG family.</text>
</comment>
<name>A0A1I4CXQ1_9PSEU</name>
<dbReference type="InterPro" id="IPR025734">
    <property type="entry name" value="EspG"/>
</dbReference>
<dbReference type="STRING" id="115433.SAMN05421835_13845"/>
<evidence type="ECO:0000313" key="6">
    <source>
        <dbReference type="Proteomes" id="UP000199025"/>
    </source>
</evidence>
<keyword evidence="4" id="KW-0143">Chaperone</keyword>
<comment type="subcellular location">
    <subcellularLocation>
        <location evidence="1">Cytoplasm</location>
    </subcellularLocation>
</comment>
<evidence type="ECO:0000256" key="3">
    <source>
        <dbReference type="ARBA" id="ARBA00022490"/>
    </source>
</evidence>
<evidence type="ECO:0000256" key="2">
    <source>
        <dbReference type="ARBA" id="ARBA00006411"/>
    </source>
</evidence>
<keyword evidence="3" id="KW-0963">Cytoplasm</keyword>
<dbReference type="Proteomes" id="UP000199025">
    <property type="component" value="Unassembled WGS sequence"/>
</dbReference>
<keyword evidence="6" id="KW-1185">Reference proteome</keyword>
<accession>A0A1I4CXQ1</accession>
<sequence>MIRVSATAFDVLWEDLGLPEVPLPFAVPSPGGTERERAEVREAVYRNLAERGLAHGGRPDDVLADRLEVLASASRYVECEVLVSLSDETPLRAVAAGDGRRAVLAAQPSRTIGLSAIRGTELHGAVVGLLPPFGPGPGFGVSVPESALVGGGSETREKQLRELRAIQARPVLGAGQFSVRVREGGRVRRVGGLSWFTTEAGAYCGGVAPGRGGESWLTLTPTDPERLAARLADLGG</sequence>
<proteinExistence type="inferred from homology"/>
<protein>
    <submittedName>
        <fullName evidence="5">EspG family protein</fullName>
    </submittedName>
</protein>
<dbReference type="Pfam" id="PF14011">
    <property type="entry name" value="ESX-1_EspG"/>
    <property type="match status" value="1"/>
</dbReference>
<evidence type="ECO:0000256" key="1">
    <source>
        <dbReference type="ARBA" id="ARBA00004496"/>
    </source>
</evidence>
<gene>
    <name evidence="5" type="ORF">SAMN05421835_13845</name>
</gene>